<dbReference type="InterPro" id="IPR013626">
    <property type="entry name" value="PaO"/>
</dbReference>
<gene>
    <name evidence="16" type="ORF">CBR_g53748</name>
</gene>
<dbReference type="GO" id="GO:0051537">
    <property type="term" value="F:2 iron, 2 sulfur cluster binding"/>
    <property type="evidence" value="ECO:0007669"/>
    <property type="project" value="UniProtKB-KW"/>
</dbReference>
<evidence type="ECO:0000256" key="6">
    <source>
        <dbReference type="ARBA" id="ARBA00022714"/>
    </source>
</evidence>
<keyword evidence="13" id="KW-0472">Membrane</keyword>
<feature type="region of interest" description="Disordered" evidence="14">
    <location>
        <begin position="1"/>
        <end position="70"/>
    </location>
</feature>
<dbReference type="Gene3D" id="2.102.10.10">
    <property type="entry name" value="Rieske [2Fe-2S] iron-sulphur domain"/>
    <property type="match status" value="2"/>
</dbReference>
<feature type="compositionally biased region" description="Polar residues" evidence="14">
    <location>
        <begin position="1"/>
        <end position="11"/>
    </location>
</feature>
<dbReference type="AlphaFoldDB" id="A0A388MBB0"/>
<dbReference type="Gene3D" id="3.90.380.10">
    <property type="entry name" value="Naphthalene 1,2-dioxygenase Alpha Subunit, Chain A, domain 1"/>
    <property type="match status" value="1"/>
</dbReference>
<evidence type="ECO:0000256" key="13">
    <source>
        <dbReference type="ARBA" id="ARBA00023136"/>
    </source>
</evidence>
<keyword evidence="10" id="KW-0560">Oxidoreductase</keyword>
<dbReference type="OrthoDB" id="426882at2759"/>
<dbReference type="Pfam" id="PF00355">
    <property type="entry name" value="Rieske"/>
    <property type="match status" value="1"/>
</dbReference>
<evidence type="ECO:0000256" key="14">
    <source>
        <dbReference type="SAM" id="MobiDB-lite"/>
    </source>
</evidence>
<dbReference type="SUPFAM" id="SSF55961">
    <property type="entry name" value="Bet v1-like"/>
    <property type="match status" value="1"/>
</dbReference>
<keyword evidence="11" id="KW-0408">Iron</keyword>
<accession>A0A388MBB0</accession>
<dbReference type="PANTHER" id="PTHR21266">
    <property type="entry name" value="IRON-SULFUR DOMAIN CONTAINING PROTEIN"/>
    <property type="match status" value="1"/>
</dbReference>
<evidence type="ECO:0000256" key="3">
    <source>
        <dbReference type="ARBA" id="ARBA00022528"/>
    </source>
</evidence>
<evidence type="ECO:0000256" key="4">
    <source>
        <dbReference type="ARBA" id="ARBA00022640"/>
    </source>
</evidence>
<evidence type="ECO:0000256" key="1">
    <source>
        <dbReference type="ARBA" id="ARBA00004229"/>
    </source>
</evidence>
<evidence type="ECO:0000313" key="17">
    <source>
        <dbReference type="Proteomes" id="UP000265515"/>
    </source>
</evidence>
<dbReference type="GO" id="GO:0009507">
    <property type="term" value="C:chloroplast"/>
    <property type="evidence" value="ECO:0007669"/>
    <property type="project" value="UniProtKB-SubCell"/>
</dbReference>
<evidence type="ECO:0000256" key="10">
    <source>
        <dbReference type="ARBA" id="ARBA00023002"/>
    </source>
</evidence>
<keyword evidence="12" id="KW-0411">Iron-sulfur</keyword>
<dbReference type="GO" id="GO:0010277">
    <property type="term" value="F:chlorophyllide a oxygenase activity"/>
    <property type="evidence" value="ECO:0007669"/>
    <property type="project" value="InterPro"/>
</dbReference>
<dbReference type="Proteomes" id="UP000265515">
    <property type="component" value="Unassembled WGS sequence"/>
</dbReference>
<keyword evidence="5" id="KW-0812">Transmembrane</keyword>
<comment type="caution">
    <text evidence="16">The sequence shown here is derived from an EMBL/GenBank/DDBJ whole genome shotgun (WGS) entry which is preliminary data.</text>
</comment>
<dbReference type="SUPFAM" id="SSF50022">
    <property type="entry name" value="ISP domain"/>
    <property type="match status" value="2"/>
</dbReference>
<dbReference type="STRING" id="69332.A0A388MBB0"/>
<reference evidence="16 17" key="1">
    <citation type="journal article" date="2018" name="Cell">
        <title>The Chara Genome: Secondary Complexity and Implications for Plant Terrestrialization.</title>
        <authorList>
            <person name="Nishiyama T."/>
            <person name="Sakayama H."/>
            <person name="Vries J.D."/>
            <person name="Buschmann H."/>
            <person name="Saint-Marcoux D."/>
            <person name="Ullrich K.K."/>
            <person name="Haas F.B."/>
            <person name="Vanderstraeten L."/>
            <person name="Becker D."/>
            <person name="Lang D."/>
            <person name="Vosolsobe S."/>
            <person name="Rombauts S."/>
            <person name="Wilhelmsson P.K.I."/>
            <person name="Janitza P."/>
            <person name="Kern R."/>
            <person name="Heyl A."/>
            <person name="Rumpler F."/>
            <person name="Villalobos L.I.A.C."/>
            <person name="Clay J.M."/>
            <person name="Skokan R."/>
            <person name="Toyoda A."/>
            <person name="Suzuki Y."/>
            <person name="Kagoshima H."/>
            <person name="Schijlen E."/>
            <person name="Tajeshwar N."/>
            <person name="Catarino B."/>
            <person name="Hetherington A.J."/>
            <person name="Saltykova A."/>
            <person name="Bonnot C."/>
            <person name="Breuninger H."/>
            <person name="Symeonidi A."/>
            <person name="Radhakrishnan G.V."/>
            <person name="Van Nieuwerburgh F."/>
            <person name="Deforce D."/>
            <person name="Chang C."/>
            <person name="Karol K.G."/>
            <person name="Hedrich R."/>
            <person name="Ulvskov P."/>
            <person name="Glockner G."/>
            <person name="Delwiche C.F."/>
            <person name="Petrasek J."/>
            <person name="Van de Peer Y."/>
            <person name="Friml J."/>
            <person name="Beilby M."/>
            <person name="Dolan L."/>
            <person name="Kohara Y."/>
            <person name="Sugano S."/>
            <person name="Fujiyama A."/>
            <person name="Delaux P.-M."/>
            <person name="Quint M."/>
            <person name="TheiBen G."/>
            <person name="Hagemann M."/>
            <person name="Harholt J."/>
            <person name="Dunand C."/>
            <person name="Zachgo S."/>
            <person name="Langdale J."/>
            <person name="Maumus F."/>
            <person name="Straeten D.V.D."/>
            <person name="Gould S.B."/>
            <person name="Rensing S.A."/>
        </authorList>
    </citation>
    <scope>NUCLEOTIDE SEQUENCE [LARGE SCALE GENOMIC DNA]</scope>
    <source>
        <strain evidence="16 17">S276</strain>
    </source>
</reference>
<keyword evidence="17" id="KW-1185">Reference proteome</keyword>
<dbReference type="Pfam" id="PF08417">
    <property type="entry name" value="PaO"/>
    <property type="match status" value="1"/>
</dbReference>
<dbReference type="Gramene" id="GBG91857">
    <property type="protein sequence ID" value="GBG91857"/>
    <property type="gene ID" value="CBR_g53748"/>
</dbReference>
<keyword evidence="8" id="KW-0809">Transit peptide</keyword>
<keyword evidence="7" id="KW-0479">Metal-binding</keyword>
<comment type="subcellular location">
    <subcellularLocation>
        <location evidence="2">Membrane</location>
    </subcellularLocation>
    <subcellularLocation>
        <location evidence="1">Plastid</location>
        <location evidence="1">Chloroplast</location>
    </subcellularLocation>
</comment>
<dbReference type="GO" id="GO:0016020">
    <property type="term" value="C:membrane"/>
    <property type="evidence" value="ECO:0007669"/>
    <property type="project" value="UniProtKB-SubCell"/>
</dbReference>
<feature type="region of interest" description="Disordered" evidence="14">
    <location>
        <begin position="115"/>
        <end position="150"/>
    </location>
</feature>
<keyword evidence="3" id="KW-0150">Chloroplast</keyword>
<evidence type="ECO:0000256" key="11">
    <source>
        <dbReference type="ARBA" id="ARBA00023004"/>
    </source>
</evidence>
<sequence length="529" mass="58729">MAFGHSSTGPSSDRDKSSSFPTAAATTSLIGREGLPLSNPVEPPGRLMKERPGDADDEEEEEQSTDKEGDFQWHRHWYAVAPVSHLDKKEPHAVTVLGRRYVLWWDRSGVTMRPGNGKESVTDQKEDGYGGHAATARDGGGEGGGASTAADRNKDHIFTAHGGDDGDEAVGTWRAFLDMCPHRLAPLSEGRINEQGRLQCSYHGWSFGGDGGCKRIPQEGLEQRSTASPRACAIAVPTTVFKGVILLWPDESEEGSRLATQTPPPIVPDRYRSGLIRYKEYYLRELYYSYETLVENLLDPSHLPFAHHKTSPAIGRDSAHPMDFKALFERKEGFKGQVYDEVLSPGVITVQFIAPSIVTYTRELTVLGHPYTQVDLFYVTPTEPGRSIFMYRYTGTGVGRGSMVSLLAGTLSKVGTNHMFLSNFLDSDSYFLHVQERYLERMRVMEARNFKQAYFMPTSADRLVVAFWRWLEKHGSGGVKWAITPSATRLPRGSIADVVQHKADGMRSANRATYQNTLAFSNKIPTTIV</sequence>
<dbReference type="PROSITE" id="PS51296">
    <property type="entry name" value="RIESKE"/>
    <property type="match status" value="1"/>
</dbReference>
<name>A0A388MBB0_CHABU</name>
<dbReference type="InterPro" id="IPR050584">
    <property type="entry name" value="Cholesterol_7-desaturase"/>
</dbReference>
<evidence type="ECO:0000313" key="16">
    <source>
        <dbReference type="EMBL" id="GBG91857.1"/>
    </source>
</evidence>
<protein>
    <recommendedName>
        <fullName evidence="15">Rieske domain-containing protein</fullName>
    </recommendedName>
</protein>
<evidence type="ECO:0000256" key="8">
    <source>
        <dbReference type="ARBA" id="ARBA00022946"/>
    </source>
</evidence>
<dbReference type="GO" id="GO:0046872">
    <property type="term" value="F:metal ion binding"/>
    <property type="evidence" value="ECO:0007669"/>
    <property type="project" value="UniProtKB-KW"/>
</dbReference>
<keyword evidence="4" id="KW-0934">Plastid</keyword>
<proteinExistence type="predicted"/>
<evidence type="ECO:0000259" key="15">
    <source>
        <dbReference type="PROSITE" id="PS51296"/>
    </source>
</evidence>
<feature type="domain" description="Rieske" evidence="15">
    <location>
        <begin position="171"/>
        <end position="247"/>
    </location>
</feature>
<dbReference type="PANTHER" id="PTHR21266:SF32">
    <property type="entry name" value="CHOLESTEROL 7-DESATURASE NVD"/>
    <property type="match status" value="1"/>
</dbReference>
<dbReference type="InterPro" id="IPR017941">
    <property type="entry name" value="Rieske_2Fe-2S"/>
</dbReference>
<dbReference type="InterPro" id="IPR036922">
    <property type="entry name" value="Rieske_2Fe-2S_sf"/>
</dbReference>
<dbReference type="EMBL" id="BFEA01000960">
    <property type="protein sequence ID" value="GBG91857.1"/>
    <property type="molecule type" value="Genomic_DNA"/>
</dbReference>
<evidence type="ECO:0000256" key="9">
    <source>
        <dbReference type="ARBA" id="ARBA00022989"/>
    </source>
</evidence>
<keyword evidence="9" id="KW-1133">Transmembrane helix</keyword>
<feature type="compositionally biased region" description="Basic and acidic residues" evidence="14">
    <location>
        <begin position="120"/>
        <end position="129"/>
    </location>
</feature>
<evidence type="ECO:0000256" key="2">
    <source>
        <dbReference type="ARBA" id="ARBA00004370"/>
    </source>
</evidence>
<keyword evidence="6" id="KW-0001">2Fe-2S</keyword>
<evidence type="ECO:0000256" key="5">
    <source>
        <dbReference type="ARBA" id="ARBA00022692"/>
    </source>
</evidence>
<evidence type="ECO:0000256" key="7">
    <source>
        <dbReference type="ARBA" id="ARBA00022723"/>
    </source>
</evidence>
<evidence type="ECO:0000256" key="12">
    <source>
        <dbReference type="ARBA" id="ARBA00023014"/>
    </source>
</evidence>
<organism evidence="16 17">
    <name type="scientific">Chara braunii</name>
    <name type="common">Braun's stonewort</name>
    <dbReference type="NCBI Taxonomy" id="69332"/>
    <lineage>
        <taxon>Eukaryota</taxon>
        <taxon>Viridiplantae</taxon>
        <taxon>Streptophyta</taxon>
        <taxon>Charophyceae</taxon>
        <taxon>Charales</taxon>
        <taxon>Characeae</taxon>
        <taxon>Chara</taxon>
    </lineage>
</organism>